<feature type="region of interest" description="Disordered" evidence="1">
    <location>
        <begin position="173"/>
        <end position="200"/>
    </location>
</feature>
<feature type="transmembrane region" description="Helical" evidence="2">
    <location>
        <begin position="107"/>
        <end position="132"/>
    </location>
</feature>
<reference evidence="3 4" key="1">
    <citation type="journal article" date="2016" name="Sci. Rep.">
        <title>Peltaster fructicola genome reveals evolution from an invasive phytopathogen to an ectophytic parasite.</title>
        <authorList>
            <person name="Xu C."/>
            <person name="Chen H."/>
            <person name="Gleason M.L."/>
            <person name="Xu J.R."/>
            <person name="Liu H."/>
            <person name="Zhang R."/>
            <person name="Sun G."/>
        </authorList>
    </citation>
    <scope>NUCLEOTIDE SEQUENCE [LARGE SCALE GENOMIC DNA]</scope>
    <source>
        <strain evidence="3 4">LNHT1506</strain>
    </source>
</reference>
<name>A0A6H0XTZ6_9PEZI</name>
<feature type="compositionally biased region" description="Polar residues" evidence="1">
    <location>
        <begin position="1"/>
        <end position="12"/>
    </location>
</feature>
<keyword evidence="2" id="KW-1133">Transmembrane helix</keyword>
<dbReference type="Proteomes" id="UP000503462">
    <property type="component" value="Chromosome 2"/>
</dbReference>
<feature type="region of interest" description="Disordered" evidence="1">
    <location>
        <begin position="1"/>
        <end position="24"/>
    </location>
</feature>
<evidence type="ECO:0000256" key="2">
    <source>
        <dbReference type="SAM" id="Phobius"/>
    </source>
</evidence>
<dbReference type="AlphaFoldDB" id="A0A6H0XTZ6"/>
<gene>
    <name evidence="3" type="ORF">AMS68_003710</name>
</gene>
<dbReference type="EMBL" id="CP051140">
    <property type="protein sequence ID" value="QIW98192.1"/>
    <property type="molecule type" value="Genomic_DNA"/>
</dbReference>
<evidence type="ECO:0000313" key="4">
    <source>
        <dbReference type="Proteomes" id="UP000503462"/>
    </source>
</evidence>
<keyword evidence="4" id="KW-1185">Reference proteome</keyword>
<proteinExistence type="predicted"/>
<sequence length="200" mass="22551">MWNRFPDQNTRNPPGWPPSWSDFPDHPHGPPERPSFWIYLAALLSGLPLLLLTVFLPIMLYNLFQVRRHSEHRIVPVTALQILTVACVLYLNAFIPVSLFSDPWKALLYIFGTTWIIVIAFSLVSFLVSYVLTPCINLGSRPQTGIGGRTIAETNAEQDTTSPPDYEALELLRDVDDEEDDAPDDTHDAGHKSKPQPMDV</sequence>
<organism evidence="3 4">
    <name type="scientific">Peltaster fructicola</name>
    <dbReference type="NCBI Taxonomy" id="286661"/>
    <lineage>
        <taxon>Eukaryota</taxon>
        <taxon>Fungi</taxon>
        <taxon>Dikarya</taxon>
        <taxon>Ascomycota</taxon>
        <taxon>Pezizomycotina</taxon>
        <taxon>Dothideomycetes</taxon>
        <taxon>Dothideomycetes incertae sedis</taxon>
        <taxon>Peltaster</taxon>
    </lineage>
</organism>
<evidence type="ECO:0000256" key="1">
    <source>
        <dbReference type="SAM" id="MobiDB-lite"/>
    </source>
</evidence>
<accession>A0A6H0XTZ6</accession>
<keyword evidence="2" id="KW-0472">Membrane</keyword>
<feature type="transmembrane region" description="Helical" evidence="2">
    <location>
        <begin position="74"/>
        <end position="95"/>
    </location>
</feature>
<protein>
    <submittedName>
        <fullName evidence="3">Uncharacterized protein</fullName>
    </submittedName>
</protein>
<evidence type="ECO:0000313" key="3">
    <source>
        <dbReference type="EMBL" id="QIW98192.1"/>
    </source>
</evidence>
<feature type="transmembrane region" description="Helical" evidence="2">
    <location>
        <begin position="36"/>
        <end position="62"/>
    </location>
</feature>
<keyword evidence="2" id="KW-0812">Transmembrane</keyword>